<dbReference type="PANTHER" id="PTHR47150">
    <property type="entry name" value="OS12G0169200 PROTEIN"/>
    <property type="match status" value="1"/>
</dbReference>
<comment type="caution">
    <text evidence="1">The sequence shown here is derived from an EMBL/GenBank/DDBJ whole genome shotgun (WGS) entry which is preliminary data.</text>
</comment>
<dbReference type="PANTHER" id="PTHR47150:SF5">
    <property type="entry name" value="OS07G0546750 PROTEIN"/>
    <property type="match status" value="1"/>
</dbReference>
<proteinExistence type="predicted"/>
<dbReference type="Pfam" id="PF04827">
    <property type="entry name" value="Plant_tran"/>
    <property type="match status" value="1"/>
</dbReference>
<dbReference type="InterPro" id="IPR006912">
    <property type="entry name" value="Harbinger_derived_prot"/>
</dbReference>
<protein>
    <submittedName>
        <fullName evidence="1">Putative nuclease HARBI1</fullName>
    </submittedName>
</protein>
<evidence type="ECO:0000313" key="2">
    <source>
        <dbReference type="Proteomes" id="UP000283530"/>
    </source>
</evidence>
<dbReference type="EMBL" id="QPKB01000006">
    <property type="protein sequence ID" value="RWR87994.1"/>
    <property type="molecule type" value="Genomic_DNA"/>
</dbReference>
<accession>A0A443PB53</accession>
<sequence>MSQNYTDSSSNTTDELWHTVINSDSDEELQILLEAHDPYFQQKRNCASSLGLSALQKVTAAVRKLAYGVMADVVDDYVRIAENTSIELLIKFVQAIIVVFGNEYLRTPNNADICRFLSEGERCGFPRMLGSIDCMH</sequence>
<dbReference type="Proteomes" id="UP000283530">
    <property type="component" value="Unassembled WGS sequence"/>
</dbReference>
<evidence type="ECO:0000313" key="1">
    <source>
        <dbReference type="EMBL" id="RWR87994.1"/>
    </source>
</evidence>
<dbReference type="OrthoDB" id="124998at2759"/>
<reference evidence="1 2" key="1">
    <citation type="journal article" date="2019" name="Nat. Plants">
        <title>Stout camphor tree genome fills gaps in understanding of flowering plant genome evolution.</title>
        <authorList>
            <person name="Chaw S.M."/>
            <person name="Liu Y.C."/>
            <person name="Wu Y.W."/>
            <person name="Wang H.Y."/>
            <person name="Lin C.I."/>
            <person name="Wu C.S."/>
            <person name="Ke H.M."/>
            <person name="Chang L.Y."/>
            <person name="Hsu C.Y."/>
            <person name="Yang H.T."/>
            <person name="Sudianto E."/>
            <person name="Hsu M.H."/>
            <person name="Wu K.P."/>
            <person name="Wang L.N."/>
            <person name="Leebens-Mack J.H."/>
            <person name="Tsai I.J."/>
        </authorList>
    </citation>
    <scope>NUCLEOTIDE SEQUENCE [LARGE SCALE GENOMIC DNA]</scope>
    <source>
        <strain evidence="2">cv. Chaw 1501</strain>
        <tissue evidence="1">Young leaves</tissue>
    </source>
</reference>
<organism evidence="1 2">
    <name type="scientific">Cinnamomum micranthum f. kanehirae</name>
    <dbReference type="NCBI Taxonomy" id="337451"/>
    <lineage>
        <taxon>Eukaryota</taxon>
        <taxon>Viridiplantae</taxon>
        <taxon>Streptophyta</taxon>
        <taxon>Embryophyta</taxon>
        <taxon>Tracheophyta</taxon>
        <taxon>Spermatophyta</taxon>
        <taxon>Magnoliopsida</taxon>
        <taxon>Magnoliidae</taxon>
        <taxon>Laurales</taxon>
        <taxon>Lauraceae</taxon>
        <taxon>Cinnamomum</taxon>
    </lineage>
</organism>
<dbReference type="AlphaFoldDB" id="A0A443PB53"/>
<name>A0A443PB53_9MAGN</name>
<gene>
    <name evidence="1" type="ORF">CKAN_01696800</name>
</gene>
<keyword evidence="2" id="KW-1185">Reference proteome</keyword>